<keyword evidence="10" id="KW-0675">Receptor</keyword>
<dbReference type="EMBL" id="UGTM01000002">
    <property type="protein sequence ID" value="SUB94236.1"/>
    <property type="molecule type" value="Genomic_DNA"/>
</dbReference>
<dbReference type="AlphaFoldDB" id="A0A379ECV0"/>
<evidence type="ECO:0000313" key="10">
    <source>
        <dbReference type="EMBL" id="SUB94236.1"/>
    </source>
</evidence>
<reference evidence="10 11" key="1">
    <citation type="submission" date="2018-06" db="EMBL/GenBank/DDBJ databases">
        <authorList>
            <consortium name="Pathogen Informatics"/>
            <person name="Doyle S."/>
        </authorList>
    </citation>
    <scope>NUCLEOTIDE SEQUENCE [LARGE SCALE GENOMIC DNA]</scope>
    <source>
        <strain evidence="10 11">NCTC13067</strain>
    </source>
</reference>
<evidence type="ECO:0000259" key="9">
    <source>
        <dbReference type="Pfam" id="PF07715"/>
    </source>
</evidence>
<feature type="chain" id="PRO_5016870669" evidence="8">
    <location>
        <begin position="21"/>
        <end position="1064"/>
    </location>
</feature>
<keyword evidence="8" id="KW-0732">Signal</keyword>
<evidence type="ECO:0000313" key="11">
    <source>
        <dbReference type="Proteomes" id="UP000255469"/>
    </source>
</evidence>
<dbReference type="PROSITE" id="PS52016">
    <property type="entry name" value="TONB_DEPENDENT_REC_3"/>
    <property type="match status" value="1"/>
</dbReference>
<evidence type="ECO:0000256" key="1">
    <source>
        <dbReference type="ARBA" id="ARBA00004571"/>
    </source>
</evidence>
<dbReference type="NCBIfam" id="TIGR04056">
    <property type="entry name" value="OMP_RagA_SusC"/>
    <property type="match status" value="1"/>
</dbReference>
<dbReference type="InterPro" id="IPR037066">
    <property type="entry name" value="Plug_dom_sf"/>
</dbReference>
<accession>A0A379ECV0</accession>
<dbReference type="GeneID" id="66711715"/>
<gene>
    <name evidence="10" type="ORF">NCTC13067_02098</name>
</gene>
<evidence type="ECO:0000256" key="6">
    <source>
        <dbReference type="ARBA" id="ARBA00023237"/>
    </source>
</evidence>
<comment type="subcellular location">
    <subcellularLocation>
        <location evidence="1 7">Cell outer membrane</location>
        <topology evidence="1 7">Multi-pass membrane protein</topology>
    </subcellularLocation>
</comment>
<dbReference type="InterPro" id="IPR023997">
    <property type="entry name" value="TonB-dep_OMP_SusC/RagA_CS"/>
</dbReference>
<dbReference type="InterPro" id="IPR008969">
    <property type="entry name" value="CarboxyPept-like_regulatory"/>
</dbReference>
<evidence type="ECO:0000256" key="4">
    <source>
        <dbReference type="ARBA" id="ARBA00022692"/>
    </source>
</evidence>
<dbReference type="GO" id="GO:0009279">
    <property type="term" value="C:cell outer membrane"/>
    <property type="evidence" value="ECO:0007669"/>
    <property type="project" value="UniProtKB-SubCell"/>
</dbReference>
<dbReference type="NCBIfam" id="TIGR04057">
    <property type="entry name" value="SusC_RagA_signa"/>
    <property type="match status" value="1"/>
</dbReference>
<evidence type="ECO:0000256" key="8">
    <source>
        <dbReference type="SAM" id="SignalP"/>
    </source>
</evidence>
<dbReference type="Gene3D" id="2.170.130.10">
    <property type="entry name" value="TonB-dependent receptor, plug domain"/>
    <property type="match status" value="1"/>
</dbReference>
<dbReference type="Gene3D" id="2.40.170.20">
    <property type="entry name" value="TonB-dependent receptor, beta-barrel domain"/>
    <property type="match status" value="1"/>
</dbReference>
<comment type="similarity">
    <text evidence="7">Belongs to the TonB-dependent receptor family.</text>
</comment>
<dbReference type="Proteomes" id="UP000255469">
    <property type="component" value="Unassembled WGS sequence"/>
</dbReference>
<keyword evidence="6 7" id="KW-0998">Cell outer membrane</keyword>
<keyword evidence="5 7" id="KW-0472">Membrane</keyword>
<feature type="signal peptide" evidence="8">
    <location>
        <begin position="1"/>
        <end position="20"/>
    </location>
</feature>
<dbReference type="SUPFAM" id="SSF56935">
    <property type="entry name" value="Porins"/>
    <property type="match status" value="1"/>
</dbReference>
<proteinExistence type="inferred from homology"/>
<keyword evidence="3 7" id="KW-1134">Transmembrane beta strand</keyword>
<dbReference type="FunFam" id="2.170.130.10:FF:000008">
    <property type="entry name" value="SusC/RagA family TonB-linked outer membrane protein"/>
    <property type="match status" value="1"/>
</dbReference>
<organism evidence="10 11">
    <name type="scientific">Prevotella denticola</name>
    <dbReference type="NCBI Taxonomy" id="28129"/>
    <lineage>
        <taxon>Bacteria</taxon>
        <taxon>Pseudomonadati</taxon>
        <taxon>Bacteroidota</taxon>
        <taxon>Bacteroidia</taxon>
        <taxon>Bacteroidales</taxon>
        <taxon>Prevotellaceae</taxon>
        <taxon>Prevotella</taxon>
    </lineage>
</organism>
<evidence type="ECO:0000256" key="2">
    <source>
        <dbReference type="ARBA" id="ARBA00022448"/>
    </source>
</evidence>
<dbReference type="RefSeq" id="WP_029216550.1">
    <property type="nucleotide sequence ID" value="NZ_CAJPOG010000016.1"/>
</dbReference>
<evidence type="ECO:0000256" key="7">
    <source>
        <dbReference type="PROSITE-ProRule" id="PRU01360"/>
    </source>
</evidence>
<keyword evidence="4 7" id="KW-0812">Transmembrane</keyword>
<evidence type="ECO:0000256" key="3">
    <source>
        <dbReference type="ARBA" id="ARBA00022452"/>
    </source>
</evidence>
<dbReference type="InterPro" id="IPR039426">
    <property type="entry name" value="TonB-dep_rcpt-like"/>
</dbReference>
<evidence type="ECO:0000256" key="5">
    <source>
        <dbReference type="ARBA" id="ARBA00023136"/>
    </source>
</evidence>
<dbReference type="InterPro" id="IPR036942">
    <property type="entry name" value="Beta-barrel_TonB_sf"/>
</dbReference>
<protein>
    <submittedName>
        <fullName evidence="10">Outer membrane cobalamin receptor protein</fullName>
    </submittedName>
</protein>
<name>A0A379ECV0_9BACT</name>
<sequence length="1064" mass="118330">MRRLLFILMVLCFLPLTGFAQSRQVTGKILNTKNEPVIGAVIKIKDKVAGITDIDGNYSVKAAPEDILNITSMGMLGKKIKVGNHSTLNVVLEESAENMDEVVVVGYGSMKKRDLSGAVAKIGGDELMNGTSSNSFNQALQGKLAGVTVNQTDGAPGGAISINVRGANSFTTSTQPLYIVDGIPFETASTPTSKATDGSQMNMNALASINPHDIESIEVLKDASATAIYGSRGANGVVLITTKKGHEGRGKIEFTSNFGMSTVLKKIDVLDPYTYAKYVNEQELNARIYNGKISGGLPYEGIWKYRESNGQIIPGSGTYNPSPEDFLNPGLREDQYGNKTMVRGTNWQDEIYRTAFSQEYNLNVSGNDNNGWWSFSGNYMNQTGVIRSSGYERYVLHMNIGRRVKDWLELGMSMNYTNATTDFAKSSNEVGVIRSAIIFPATYAPDVSVYESDKLNWLASNPLVYLNNSKDQQKTSNFFSSSYLEARLTGYLKFRQNLGLGYSSNSRGSYYDRHTAEGKYPKNGSAGQSDSWWKSLTSESLLTFDKSFGQHSLNAVLGFTYEIADFGSKSMSAYNFPTDATWDYNMGFGLNYNAPESDRGQQKLMSLLGRVNYSFGGGRYIATASLRRDGSSKFSQSNNKIGHFASGAFAWRLSEEPFIKRLNVFDNLKLRLSYGQTGNQGIGAYQAQLYMVAANYPYNGTMTSGFSEVLWRGALNKNLKWETTDQYNIGLDASVLSGRVNITADLYWKKTRDLLQSTAIPSSNGFTNMWSNEGYVTNKGLELSGKFYAVRTKDFNWDIDANIAFNKNAVGGLESDRFSERISAAMTQVFIQRNGYPIGTIYGFVEDGFYDNEAEARMNKEYAGMSSADIKRLAIGEIKYKDLNHDGVINDNDRTVIGNVNPDFTFGITNSFRWKNFTMSFFLQGSVGNDLLNANLRDVRLDDIGNIPVSAYNSRWTEDNAVGARWPKNVSTRNRDMKISDRYVEDASYLRMKNISLGYNFKPRWKGFSNIYVYANATNLFTITGYSWSDPDVNAFGWDASRRGVDYYCYPSSRSFSIGFKIDY</sequence>
<dbReference type="InterPro" id="IPR012910">
    <property type="entry name" value="Plug_dom"/>
</dbReference>
<dbReference type="Pfam" id="PF13715">
    <property type="entry name" value="CarbopepD_reg_2"/>
    <property type="match status" value="1"/>
</dbReference>
<keyword evidence="2 7" id="KW-0813">Transport</keyword>
<dbReference type="InterPro" id="IPR023996">
    <property type="entry name" value="TonB-dep_OMP_SusC/RagA"/>
</dbReference>
<feature type="domain" description="TonB-dependent receptor plug" evidence="9">
    <location>
        <begin position="111"/>
        <end position="237"/>
    </location>
</feature>
<dbReference type="Pfam" id="PF07715">
    <property type="entry name" value="Plug"/>
    <property type="match status" value="1"/>
</dbReference>
<dbReference type="SUPFAM" id="SSF49464">
    <property type="entry name" value="Carboxypeptidase regulatory domain-like"/>
    <property type="match status" value="1"/>
</dbReference>